<gene>
    <name evidence="1" type="ORF">K457DRAFT_33761</name>
</gene>
<reference evidence="1 2" key="1">
    <citation type="submission" date="2016-05" db="EMBL/GenBank/DDBJ databases">
        <title>Genome sequencing reveals origins of a unique bacterial endosymbiosis in the earliest lineages of terrestrial Fungi.</title>
        <authorList>
            <consortium name="DOE Joint Genome Institute"/>
            <person name="Uehling J."/>
            <person name="Gryganskyi A."/>
            <person name="Hameed K."/>
            <person name="Tschaplinski T."/>
            <person name="Misztal P."/>
            <person name="Wu S."/>
            <person name="Desiro A."/>
            <person name="Vande Pol N."/>
            <person name="Du Z.-Y."/>
            <person name="Zienkiewicz A."/>
            <person name="Zienkiewicz K."/>
            <person name="Morin E."/>
            <person name="Tisserant E."/>
            <person name="Splivallo R."/>
            <person name="Hainaut M."/>
            <person name="Henrissat B."/>
            <person name="Ohm R."/>
            <person name="Kuo A."/>
            <person name="Yan J."/>
            <person name="Lipzen A."/>
            <person name="Nolan M."/>
            <person name="Labutti K."/>
            <person name="Barry K."/>
            <person name="Goldstein A."/>
            <person name="Labbe J."/>
            <person name="Schadt C."/>
            <person name="Tuskan G."/>
            <person name="Grigoriev I."/>
            <person name="Martin F."/>
            <person name="Vilgalys R."/>
            <person name="Bonito G."/>
        </authorList>
    </citation>
    <scope>NUCLEOTIDE SEQUENCE [LARGE SCALE GENOMIC DNA]</scope>
    <source>
        <strain evidence="1 2">AG-77</strain>
    </source>
</reference>
<evidence type="ECO:0000313" key="1">
    <source>
        <dbReference type="EMBL" id="OAQ27286.1"/>
    </source>
</evidence>
<dbReference type="Proteomes" id="UP000078512">
    <property type="component" value="Unassembled WGS sequence"/>
</dbReference>
<proteinExistence type="predicted"/>
<protein>
    <recommendedName>
        <fullName evidence="3">PARP catalytic domain-containing protein</fullName>
    </recommendedName>
</protein>
<dbReference type="AlphaFoldDB" id="A0A197JS60"/>
<organism evidence="1 2">
    <name type="scientific">Linnemannia elongata AG-77</name>
    <dbReference type="NCBI Taxonomy" id="1314771"/>
    <lineage>
        <taxon>Eukaryota</taxon>
        <taxon>Fungi</taxon>
        <taxon>Fungi incertae sedis</taxon>
        <taxon>Mucoromycota</taxon>
        <taxon>Mortierellomycotina</taxon>
        <taxon>Mortierellomycetes</taxon>
        <taxon>Mortierellales</taxon>
        <taxon>Mortierellaceae</taxon>
        <taxon>Linnemannia</taxon>
    </lineage>
</organism>
<accession>A0A197JS60</accession>
<evidence type="ECO:0008006" key="3">
    <source>
        <dbReference type="Google" id="ProtNLM"/>
    </source>
</evidence>
<dbReference type="OrthoDB" id="2406351at2759"/>
<keyword evidence="2" id="KW-1185">Reference proteome</keyword>
<name>A0A197JS60_9FUNG</name>
<evidence type="ECO:0000313" key="2">
    <source>
        <dbReference type="Proteomes" id="UP000078512"/>
    </source>
</evidence>
<dbReference type="EMBL" id="KV442058">
    <property type="protein sequence ID" value="OAQ27286.1"/>
    <property type="molecule type" value="Genomic_DNA"/>
</dbReference>
<sequence length="175" mass="19941">MTIQGVYLEPVRLHTSEFKEFEQRLGNKLVTMYEINYAEVVNGYLGKEAEWDDTIYYHGTSHCGCLDQRIINPENNCVPVHAWCENAHCCTRSIINSGFLKTKSPRGHFFSPEIETARLYATNKGQSAAPNSSLLSVFICVTRNPQNANLYGYDDYHSVQNDNDILPVYIAILRK</sequence>